<gene>
    <name evidence="17" type="ORF">C8046_04595</name>
</gene>
<dbReference type="PANTHER" id="PTHR42697">
    <property type="entry name" value="ENDONUCLEASE 8"/>
    <property type="match status" value="1"/>
</dbReference>
<dbReference type="RefSeq" id="WP_109228442.1">
    <property type="nucleotide sequence ID" value="NZ_PYHR01000002.1"/>
</dbReference>
<evidence type="ECO:0000256" key="12">
    <source>
        <dbReference type="ARBA" id="ARBA00023295"/>
    </source>
</evidence>
<dbReference type="Proteomes" id="UP000245166">
    <property type="component" value="Unassembled WGS sequence"/>
</dbReference>
<dbReference type="GO" id="GO:0140078">
    <property type="term" value="F:class I DNA-(apurinic or apyrimidinic site) endonuclease activity"/>
    <property type="evidence" value="ECO:0007669"/>
    <property type="project" value="UniProtKB-EC"/>
</dbReference>
<dbReference type="SMART" id="SM01232">
    <property type="entry name" value="H2TH"/>
    <property type="match status" value="1"/>
</dbReference>
<feature type="compositionally biased region" description="Basic and acidic residues" evidence="14">
    <location>
        <begin position="100"/>
        <end position="109"/>
    </location>
</feature>
<evidence type="ECO:0000313" key="17">
    <source>
        <dbReference type="EMBL" id="PWD50058.1"/>
    </source>
</evidence>
<keyword evidence="6" id="KW-0378">Hydrolase</keyword>
<dbReference type="GO" id="GO:0008270">
    <property type="term" value="F:zinc ion binding"/>
    <property type="evidence" value="ECO:0007669"/>
    <property type="project" value="UniProtKB-KW"/>
</dbReference>
<evidence type="ECO:0000256" key="14">
    <source>
        <dbReference type="SAM" id="MobiDB-lite"/>
    </source>
</evidence>
<comment type="caution">
    <text evidence="17">The sequence shown here is derived from an EMBL/GenBank/DDBJ whole genome shotgun (WGS) entry which is preliminary data.</text>
</comment>
<organism evidence="17 18">
    <name type="scientific">Serinibacter arcticus</name>
    <dbReference type="NCBI Taxonomy" id="1655435"/>
    <lineage>
        <taxon>Bacteria</taxon>
        <taxon>Bacillati</taxon>
        <taxon>Actinomycetota</taxon>
        <taxon>Actinomycetes</taxon>
        <taxon>Micrococcales</taxon>
        <taxon>Beutenbergiaceae</taxon>
        <taxon>Serinibacter</taxon>
    </lineage>
</organism>
<keyword evidence="18" id="KW-1185">Reference proteome</keyword>
<evidence type="ECO:0000313" key="18">
    <source>
        <dbReference type="Proteomes" id="UP000245166"/>
    </source>
</evidence>
<evidence type="ECO:0000259" key="15">
    <source>
        <dbReference type="PROSITE" id="PS51066"/>
    </source>
</evidence>
<dbReference type="PROSITE" id="PS51068">
    <property type="entry name" value="FPG_CAT"/>
    <property type="match status" value="1"/>
</dbReference>
<evidence type="ECO:0000256" key="7">
    <source>
        <dbReference type="ARBA" id="ARBA00022833"/>
    </source>
</evidence>
<feature type="domain" description="Formamidopyrimidine-DNA glycosylase catalytic" evidence="16">
    <location>
        <begin position="2"/>
        <end position="108"/>
    </location>
</feature>
<dbReference type="EMBL" id="PYHR01000002">
    <property type="protein sequence ID" value="PWD50058.1"/>
    <property type="molecule type" value="Genomic_DNA"/>
</dbReference>
<comment type="similarity">
    <text evidence="1">Belongs to the FPG family.</text>
</comment>
<dbReference type="Pfam" id="PF06831">
    <property type="entry name" value="H2TH"/>
    <property type="match status" value="1"/>
</dbReference>
<evidence type="ECO:0000256" key="4">
    <source>
        <dbReference type="ARBA" id="ARBA00022763"/>
    </source>
</evidence>
<keyword evidence="5 13" id="KW-0863">Zinc-finger</keyword>
<dbReference type="GO" id="GO:0000703">
    <property type="term" value="F:oxidized pyrimidine nucleobase lesion DNA N-glycosylase activity"/>
    <property type="evidence" value="ECO:0007669"/>
    <property type="project" value="TreeGrafter"/>
</dbReference>
<dbReference type="InterPro" id="IPR012319">
    <property type="entry name" value="FPG_cat"/>
</dbReference>
<feature type="domain" description="FPG-type" evidence="15">
    <location>
        <begin position="258"/>
        <end position="296"/>
    </location>
</feature>
<evidence type="ECO:0000256" key="1">
    <source>
        <dbReference type="ARBA" id="ARBA00009409"/>
    </source>
</evidence>
<evidence type="ECO:0000256" key="13">
    <source>
        <dbReference type="PROSITE-ProRule" id="PRU00391"/>
    </source>
</evidence>
<protein>
    <recommendedName>
        <fullName evidence="2">DNA-(apurinic or apyrimidinic site) lyase</fullName>
        <ecNumber evidence="2">4.2.99.18</ecNumber>
    </recommendedName>
</protein>
<keyword evidence="12" id="KW-0326">Glycosidase</keyword>
<dbReference type="SUPFAM" id="SSF46946">
    <property type="entry name" value="S13-like H2TH domain"/>
    <property type="match status" value="1"/>
</dbReference>
<keyword evidence="3" id="KW-0479">Metal-binding</keyword>
<dbReference type="CDD" id="cd08971">
    <property type="entry name" value="AcNei2_N"/>
    <property type="match status" value="1"/>
</dbReference>
<dbReference type="Gene3D" id="1.10.8.50">
    <property type="match status" value="1"/>
</dbReference>
<evidence type="ECO:0000256" key="3">
    <source>
        <dbReference type="ARBA" id="ARBA00022723"/>
    </source>
</evidence>
<feature type="region of interest" description="Disordered" evidence="14">
    <location>
        <begin position="80"/>
        <end position="119"/>
    </location>
</feature>
<dbReference type="PANTHER" id="PTHR42697:SF1">
    <property type="entry name" value="ENDONUCLEASE 8"/>
    <property type="match status" value="1"/>
</dbReference>
<evidence type="ECO:0000256" key="8">
    <source>
        <dbReference type="ARBA" id="ARBA00023125"/>
    </source>
</evidence>
<keyword evidence="4" id="KW-0227">DNA damage</keyword>
<dbReference type="SUPFAM" id="SSF81624">
    <property type="entry name" value="N-terminal domain of MutM-like DNA repair proteins"/>
    <property type="match status" value="1"/>
</dbReference>
<dbReference type="InterPro" id="IPR044090">
    <property type="entry name" value="Nei2_N"/>
</dbReference>
<evidence type="ECO:0000256" key="2">
    <source>
        <dbReference type="ARBA" id="ARBA00012720"/>
    </source>
</evidence>
<dbReference type="Gene3D" id="3.20.190.10">
    <property type="entry name" value="MutM-like, N-terminal"/>
    <property type="match status" value="1"/>
</dbReference>
<feature type="compositionally biased region" description="Basic and acidic residues" evidence="14">
    <location>
        <begin position="82"/>
        <end position="93"/>
    </location>
</feature>
<evidence type="ECO:0000256" key="10">
    <source>
        <dbReference type="ARBA" id="ARBA00023239"/>
    </source>
</evidence>
<keyword evidence="7" id="KW-0862">Zinc</keyword>
<reference evidence="17 18" key="1">
    <citation type="submission" date="2018-03" db="EMBL/GenBank/DDBJ databases">
        <title>Genome assembly of novel Miniimonas species PCH200.</title>
        <authorList>
            <person name="Thakur V."/>
            <person name="Kumar V."/>
            <person name="Singh D."/>
        </authorList>
    </citation>
    <scope>NUCLEOTIDE SEQUENCE [LARGE SCALE GENOMIC DNA]</scope>
    <source>
        <strain evidence="17 18">PCH200</strain>
    </source>
</reference>
<accession>A0A2U1ZSU4</accession>
<dbReference type="SUPFAM" id="SSF57716">
    <property type="entry name" value="Glucocorticoid receptor-like (DNA-binding domain)"/>
    <property type="match status" value="1"/>
</dbReference>
<name>A0A2U1ZSU4_9MICO</name>
<evidence type="ECO:0000256" key="9">
    <source>
        <dbReference type="ARBA" id="ARBA00023204"/>
    </source>
</evidence>
<dbReference type="InterPro" id="IPR010979">
    <property type="entry name" value="Ribosomal_uS13-like_H2TH"/>
</dbReference>
<dbReference type="OrthoDB" id="9800855at2"/>
<evidence type="ECO:0000256" key="5">
    <source>
        <dbReference type="ARBA" id="ARBA00022771"/>
    </source>
</evidence>
<keyword evidence="8" id="KW-0238">DNA-binding</keyword>
<dbReference type="PROSITE" id="PS51066">
    <property type="entry name" value="ZF_FPG_2"/>
    <property type="match status" value="1"/>
</dbReference>
<dbReference type="InterPro" id="IPR015886">
    <property type="entry name" value="H2TH_FPG"/>
</dbReference>
<dbReference type="SMART" id="SM00898">
    <property type="entry name" value="Fapy_DNA_glyco"/>
    <property type="match status" value="1"/>
</dbReference>
<dbReference type="GO" id="GO:0006284">
    <property type="term" value="P:base-excision repair"/>
    <property type="evidence" value="ECO:0007669"/>
    <property type="project" value="InterPro"/>
</dbReference>
<evidence type="ECO:0000256" key="6">
    <source>
        <dbReference type="ARBA" id="ARBA00022801"/>
    </source>
</evidence>
<dbReference type="AlphaFoldDB" id="A0A2U1ZSU4"/>
<evidence type="ECO:0000256" key="11">
    <source>
        <dbReference type="ARBA" id="ARBA00023268"/>
    </source>
</evidence>
<sequence length="297" mass="32093">MPEGDVVLRTARRLTLALAEGELVRSELRWPTLAGNDLTGLRSLGTVSYGKNLLTRFSDGRTLHTHLRMDGTWRVTATPAEVDDRAGHGDIGVRRSAGGRPRDRRERGRYGRGPRTYDPAAAGSDVRAVLATASWTCTGHQLGMMHLLRTHDESRLLAPLGPDVLGDTYDADVEAAIGEAIHAQGAREIGAVLLDQGVLAGLGTIYMAETLFRHKVSPWRAAADVPDPAAMSATARRLMLGSADAPTGPNTRGSIAMVTYGRSGEPCVRCTTPIRDGRVGEPPYDRIAYYCPRCQLR</sequence>
<proteinExistence type="inferred from homology"/>
<keyword evidence="11" id="KW-0511">Multifunctional enzyme</keyword>
<dbReference type="Pfam" id="PF01149">
    <property type="entry name" value="Fapy_DNA_glyco"/>
    <property type="match status" value="1"/>
</dbReference>
<dbReference type="GO" id="GO:0003684">
    <property type="term" value="F:damaged DNA binding"/>
    <property type="evidence" value="ECO:0007669"/>
    <property type="project" value="InterPro"/>
</dbReference>
<dbReference type="EC" id="4.2.99.18" evidence="2"/>
<evidence type="ECO:0000259" key="16">
    <source>
        <dbReference type="PROSITE" id="PS51068"/>
    </source>
</evidence>
<keyword evidence="9" id="KW-0234">DNA repair</keyword>
<keyword evidence="10" id="KW-0456">Lyase</keyword>
<dbReference type="InterPro" id="IPR035937">
    <property type="entry name" value="FPG_N"/>
</dbReference>
<dbReference type="InterPro" id="IPR000214">
    <property type="entry name" value="Znf_DNA_glyclase/AP_lyase"/>
</dbReference>